<organism evidence="3 4">
    <name type="scientific">Seminavis robusta</name>
    <dbReference type="NCBI Taxonomy" id="568900"/>
    <lineage>
        <taxon>Eukaryota</taxon>
        <taxon>Sar</taxon>
        <taxon>Stramenopiles</taxon>
        <taxon>Ochrophyta</taxon>
        <taxon>Bacillariophyta</taxon>
        <taxon>Bacillariophyceae</taxon>
        <taxon>Bacillariophycidae</taxon>
        <taxon>Naviculales</taxon>
        <taxon>Naviculaceae</taxon>
        <taxon>Seminavis</taxon>
    </lineage>
</organism>
<sequence>MPLPGDQTRSTIAYFILMPIVFLPILYVGWVALVITRGGLLPQSGRTREIALFFFRIFLVLVIMWLPTLISLMVGIASHWVFYFVGIWAHLTGSVTSIFSLCKSDIRQATMALLCCQVRQVNGEFDNSMNGTSRRHRISQDHNVFHNNRCSSGSTSKRWSSLWLRFSRKATLPEEEPTIDNGEGVGTLEDGAMEVKICNGNDADGEDGNATKSERVGSG</sequence>
<reference evidence="3" key="1">
    <citation type="submission" date="2020-06" db="EMBL/GenBank/DDBJ databases">
        <authorList>
            <consortium name="Plant Systems Biology data submission"/>
        </authorList>
    </citation>
    <scope>NUCLEOTIDE SEQUENCE</scope>
    <source>
        <strain evidence="3">D6</strain>
    </source>
</reference>
<keyword evidence="2" id="KW-1133">Transmembrane helix</keyword>
<name>A0A9N8EZK3_9STRA</name>
<feature type="transmembrane region" description="Helical" evidence="2">
    <location>
        <begin position="12"/>
        <end position="33"/>
    </location>
</feature>
<dbReference type="AlphaFoldDB" id="A0A9N8EZK3"/>
<evidence type="ECO:0000256" key="1">
    <source>
        <dbReference type="SAM" id="MobiDB-lite"/>
    </source>
</evidence>
<keyword evidence="2" id="KW-0472">Membrane</keyword>
<feature type="region of interest" description="Disordered" evidence="1">
    <location>
        <begin position="198"/>
        <end position="219"/>
    </location>
</feature>
<accession>A0A9N8EZK3</accession>
<evidence type="ECO:0000313" key="3">
    <source>
        <dbReference type="EMBL" id="CAB9530136.1"/>
    </source>
</evidence>
<evidence type="ECO:0000256" key="2">
    <source>
        <dbReference type="SAM" id="Phobius"/>
    </source>
</evidence>
<proteinExistence type="predicted"/>
<keyword evidence="4" id="KW-1185">Reference proteome</keyword>
<keyword evidence="2" id="KW-0812">Transmembrane</keyword>
<dbReference type="OrthoDB" id="48325at2759"/>
<dbReference type="SUPFAM" id="SSF81321">
    <property type="entry name" value="Family A G protein-coupled receptor-like"/>
    <property type="match status" value="1"/>
</dbReference>
<evidence type="ECO:0000313" key="4">
    <source>
        <dbReference type="Proteomes" id="UP001153069"/>
    </source>
</evidence>
<feature type="transmembrane region" description="Helical" evidence="2">
    <location>
        <begin position="53"/>
        <end position="74"/>
    </location>
</feature>
<protein>
    <submittedName>
        <fullName evidence="3">Uncharacterized protein</fullName>
    </submittedName>
</protein>
<gene>
    <name evidence="3" type="ORF">SEMRO_2760_G336400.1</name>
</gene>
<dbReference type="EMBL" id="CAICTM010002758">
    <property type="protein sequence ID" value="CAB9530136.1"/>
    <property type="molecule type" value="Genomic_DNA"/>
</dbReference>
<dbReference type="Proteomes" id="UP001153069">
    <property type="component" value="Unassembled WGS sequence"/>
</dbReference>
<comment type="caution">
    <text evidence="3">The sequence shown here is derived from an EMBL/GenBank/DDBJ whole genome shotgun (WGS) entry which is preliminary data.</text>
</comment>
<feature type="transmembrane region" description="Helical" evidence="2">
    <location>
        <begin position="80"/>
        <end position="102"/>
    </location>
</feature>